<reference evidence="3" key="1">
    <citation type="journal article" date="2012" name="Science">
        <title>The Paleozoic origin of enzymatic lignin decomposition reconstructed from 31 fungal genomes.</title>
        <authorList>
            <person name="Floudas D."/>
            <person name="Binder M."/>
            <person name="Riley R."/>
            <person name="Barry K."/>
            <person name="Blanchette R.A."/>
            <person name="Henrissat B."/>
            <person name="Martinez A.T."/>
            <person name="Otillar R."/>
            <person name="Spatafora J.W."/>
            <person name="Yadav J.S."/>
            <person name="Aerts A."/>
            <person name="Benoit I."/>
            <person name="Boyd A."/>
            <person name="Carlson A."/>
            <person name="Copeland A."/>
            <person name="Coutinho P.M."/>
            <person name="de Vries R.P."/>
            <person name="Ferreira P."/>
            <person name="Findley K."/>
            <person name="Foster B."/>
            <person name="Gaskell J."/>
            <person name="Glotzer D."/>
            <person name="Gorecki P."/>
            <person name="Heitman J."/>
            <person name="Hesse C."/>
            <person name="Hori C."/>
            <person name="Igarashi K."/>
            <person name="Jurgens J.A."/>
            <person name="Kallen N."/>
            <person name="Kersten P."/>
            <person name="Kohler A."/>
            <person name="Kuees U."/>
            <person name="Kumar T.K.A."/>
            <person name="Kuo A."/>
            <person name="LaButti K."/>
            <person name="Larrondo L.F."/>
            <person name="Lindquist E."/>
            <person name="Ling A."/>
            <person name="Lombard V."/>
            <person name="Lucas S."/>
            <person name="Lundell T."/>
            <person name="Martin R."/>
            <person name="McLaughlin D.J."/>
            <person name="Morgenstern I."/>
            <person name="Morin E."/>
            <person name="Murat C."/>
            <person name="Nagy L.G."/>
            <person name="Nolan M."/>
            <person name="Ohm R.A."/>
            <person name="Patyshakuliyeva A."/>
            <person name="Rokas A."/>
            <person name="Ruiz-Duenas F.J."/>
            <person name="Sabat G."/>
            <person name="Salamov A."/>
            <person name="Samejima M."/>
            <person name="Schmutz J."/>
            <person name="Slot J.C."/>
            <person name="St John F."/>
            <person name="Stenlid J."/>
            <person name="Sun H."/>
            <person name="Sun S."/>
            <person name="Syed K."/>
            <person name="Tsang A."/>
            <person name="Wiebenga A."/>
            <person name="Young D."/>
            <person name="Pisabarro A."/>
            <person name="Eastwood D.C."/>
            <person name="Martin F."/>
            <person name="Cullen D."/>
            <person name="Grigoriev I.V."/>
            <person name="Hibbett D.S."/>
        </authorList>
    </citation>
    <scope>NUCLEOTIDE SEQUENCE [LARGE SCALE GENOMIC DNA]</scope>
    <source>
        <strain evidence="3">RWD-64-598 SS2</strain>
    </source>
</reference>
<feature type="region of interest" description="Disordered" evidence="1">
    <location>
        <begin position="96"/>
        <end position="115"/>
    </location>
</feature>
<name>A0A5M3MBU9_CONPW</name>
<proteinExistence type="predicted"/>
<protein>
    <submittedName>
        <fullName evidence="2">Uncharacterized protein</fullName>
    </submittedName>
</protein>
<dbReference type="AlphaFoldDB" id="A0A5M3MBU9"/>
<dbReference type="OMA" id="FRQHANG"/>
<dbReference type="EMBL" id="JH711586">
    <property type="protein sequence ID" value="EIW76486.1"/>
    <property type="molecule type" value="Genomic_DNA"/>
</dbReference>
<feature type="region of interest" description="Disordered" evidence="1">
    <location>
        <begin position="1"/>
        <end position="22"/>
    </location>
</feature>
<keyword evidence="3" id="KW-1185">Reference proteome</keyword>
<dbReference type="Proteomes" id="UP000053558">
    <property type="component" value="Unassembled WGS sequence"/>
</dbReference>
<sequence length="296" mass="33948">MSDPTNETLPDFSTPEFTLDREAMHEDPLQVDHAAAAKALERRWAVEHARRLEAWNRQVEVSRLAEEQAAADHAAASDQEAQAQAALAAEALAEDRKKYKHKHTPVPDRPMPDTPQAIAHPFAVRRMEEGEPSEIWWWTPAGIRFAATASLDPDGDALVQVTNALTGVAEFKPAVAIRDPKAPVVKDRYLSYEDLAFGTPLMITAMRENNWEPTRVNWLYKFWSAILSHPWWYRQEGAGLHRAALLQYQEEQRAAWHRALKAKVGYKLEINERHLDLVRERLFYQVLYRTDGQLRK</sequence>
<organism evidence="2 3">
    <name type="scientific">Coniophora puteana (strain RWD-64-598)</name>
    <name type="common">Brown rot fungus</name>
    <dbReference type="NCBI Taxonomy" id="741705"/>
    <lineage>
        <taxon>Eukaryota</taxon>
        <taxon>Fungi</taxon>
        <taxon>Dikarya</taxon>
        <taxon>Basidiomycota</taxon>
        <taxon>Agaricomycotina</taxon>
        <taxon>Agaricomycetes</taxon>
        <taxon>Agaricomycetidae</taxon>
        <taxon>Boletales</taxon>
        <taxon>Coniophorineae</taxon>
        <taxon>Coniophoraceae</taxon>
        <taxon>Coniophora</taxon>
    </lineage>
</organism>
<evidence type="ECO:0000256" key="1">
    <source>
        <dbReference type="SAM" id="MobiDB-lite"/>
    </source>
</evidence>
<evidence type="ECO:0000313" key="3">
    <source>
        <dbReference type="Proteomes" id="UP000053558"/>
    </source>
</evidence>
<gene>
    <name evidence="2" type="ORF">CONPUDRAFT_158505</name>
</gene>
<evidence type="ECO:0000313" key="2">
    <source>
        <dbReference type="EMBL" id="EIW76486.1"/>
    </source>
</evidence>
<dbReference type="OrthoDB" id="2688210at2759"/>
<comment type="caution">
    <text evidence="2">The sequence shown here is derived from an EMBL/GenBank/DDBJ whole genome shotgun (WGS) entry which is preliminary data.</text>
</comment>
<dbReference type="GeneID" id="19203925"/>
<dbReference type="RefSeq" id="XP_007773698.1">
    <property type="nucleotide sequence ID" value="XM_007775508.1"/>
</dbReference>
<dbReference type="KEGG" id="cput:CONPUDRAFT_158505"/>
<accession>A0A5M3MBU9</accession>